<evidence type="ECO:0000256" key="1">
    <source>
        <dbReference type="SAM" id="Phobius"/>
    </source>
</evidence>
<keyword evidence="1" id="KW-0812">Transmembrane</keyword>
<dbReference type="InterPro" id="IPR003675">
    <property type="entry name" value="Rce1/LyrA-like_dom"/>
</dbReference>
<keyword evidence="1" id="KW-0472">Membrane</keyword>
<dbReference type="RefSeq" id="WP_070625026.1">
    <property type="nucleotide sequence ID" value="NZ_JAMFTR010000004.1"/>
</dbReference>
<evidence type="ECO:0000313" key="3">
    <source>
        <dbReference type="EMBL" id="MCL8493632.1"/>
    </source>
</evidence>
<keyword evidence="4" id="KW-1185">Reference proteome</keyword>
<organism evidence="3 4">
    <name type="scientific">Corynebacterium intestinale</name>
    <dbReference type="NCBI Taxonomy" id="2943492"/>
    <lineage>
        <taxon>Bacteria</taxon>
        <taxon>Bacillati</taxon>
        <taxon>Actinomycetota</taxon>
        <taxon>Actinomycetes</taxon>
        <taxon>Mycobacteriales</taxon>
        <taxon>Corynebacteriaceae</taxon>
        <taxon>Corynebacterium</taxon>
    </lineage>
</organism>
<evidence type="ECO:0000259" key="2">
    <source>
        <dbReference type="Pfam" id="PF02517"/>
    </source>
</evidence>
<keyword evidence="3" id="KW-0645">Protease</keyword>
<dbReference type="GO" id="GO:0008237">
    <property type="term" value="F:metallopeptidase activity"/>
    <property type="evidence" value="ECO:0007669"/>
    <property type="project" value="UniProtKB-KW"/>
</dbReference>
<feature type="domain" description="CAAX prenyl protease 2/Lysostaphin resistance protein A-like" evidence="2">
    <location>
        <begin position="80"/>
        <end position="168"/>
    </location>
</feature>
<keyword evidence="1" id="KW-1133">Transmembrane helix</keyword>
<evidence type="ECO:0000313" key="4">
    <source>
        <dbReference type="Proteomes" id="UP001203579"/>
    </source>
</evidence>
<name>A0ABT0T9K4_9CORY</name>
<dbReference type="EMBL" id="JAMKFF010000004">
    <property type="protein sequence ID" value="MCL8493632.1"/>
    <property type="molecule type" value="Genomic_DNA"/>
</dbReference>
<comment type="caution">
    <text evidence="3">The sequence shown here is derived from an EMBL/GenBank/DDBJ whole genome shotgun (WGS) entry which is preliminary data.</text>
</comment>
<reference evidence="3 4" key="1">
    <citation type="submission" date="2022-05" db="EMBL/GenBank/DDBJ databases">
        <title>Corynebacterium sp. B5-R-101 sp. nov., isolated from human feces.</title>
        <authorList>
            <person name="Shamsuzzaman M."/>
            <person name="Dahal R.H."/>
        </authorList>
    </citation>
    <scope>NUCLEOTIDE SEQUENCE [LARGE SCALE GENOMIC DNA]</scope>
    <source>
        <strain evidence="3 4">B5-R-101</strain>
    </source>
</reference>
<dbReference type="Proteomes" id="UP001203579">
    <property type="component" value="Unassembled WGS sequence"/>
</dbReference>
<feature type="transmembrane region" description="Helical" evidence="1">
    <location>
        <begin position="132"/>
        <end position="149"/>
    </location>
</feature>
<feature type="transmembrane region" description="Helical" evidence="1">
    <location>
        <begin position="37"/>
        <end position="59"/>
    </location>
</feature>
<gene>
    <name evidence="3" type="ORF">M5J06_05715</name>
</gene>
<proteinExistence type="predicted"/>
<feature type="transmembrane region" description="Helical" evidence="1">
    <location>
        <begin position="155"/>
        <end position="174"/>
    </location>
</feature>
<feature type="transmembrane region" description="Helical" evidence="1">
    <location>
        <begin position="66"/>
        <end position="87"/>
    </location>
</feature>
<sequence>MFEFLLFLVPSVLYIIFQRKRIGVSQARANVGWRLGNWQTVVLSIILFPVLLGIGYAGIRVVSSASLAIPGVVLSQGVSLAVIFRAIGEEVFFRGFVGGLLLRSWGFWGGNTLQAGVFLLPHLMLLSFDAQLWPILPVQFLCGWILGVVRYRSGSVIECAILHAAINLAIGLLAG</sequence>
<protein>
    <submittedName>
        <fullName evidence="3">CPBP family intramembrane metalloprotease</fullName>
    </submittedName>
</protein>
<keyword evidence="3" id="KW-0482">Metalloprotease</keyword>
<dbReference type="Pfam" id="PF02517">
    <property type="entry name" value="Rce1-like"/>
    <property type="match status" value="1"/>
</dbReference>
<keyword evidence="3" id="KW-0378">Hydrolase</keyword>
<accession>A0ABT0T9K4</accession>